<accession>A0ABV7AQ42</accession>
<dbReference type="EMBL" id="JBHRSJ010000001">
    <property type="protein sequence ID" value="MFC2971005.1"/>
    <property type="molecule type" value="Genomic_DNA"/>
</dbReference>
<evidence type="ECO:0000313" key="3">
    <source>
        <dbReference type="Proteomes" id="UP001595457"/>
    </source>
</evidence>
<comment type="caution">
    <text evidence="2">The sequence shown here is derived from an EMBL/GenBank/DDBJ whole genome shotgun (WGS) entry which is preliminary data.</text>
</comment>
<gene>
    <name evidence="2" type="ORF">ACFOJE_02085</name>
</gene>
<organism evidence="2 3">
    <name type="scientific">Azotobacter bryophylli</name>
    <dbReference type="NCBI Taxonomy" id="1986537"/>
    <lineage>
        <taxon>Bacteria</taxon>
        <taxon>Pseudomonadati</taxon>
        <taxon>Pseudomonadota</taxon>
        <taxon>Gammaproteobacteria</taxon>
        <taxon>Pseudomonadales</taxon>
        <taxon>Pseudomonadaceae</taxon>
        <taxon>Azotobacter</taxon>
    </lineage>
</organism>
<protein>
    <submittedName>
        <fullName evidence="2">Uncharacterized protein</fullName>
    </submittedName>
</protein>
<keyword evidence="3" id="KW-1185">Reference proteome</keyword>
<dbReference type="RefSeq" id="WP_377812576.1">
    <property type="nucleotide sequence ID" value="NZ_JBHRSJ010000001.1"/>
</dbReference>
<name>A0ABV7AQ42_9GAMM</name>
<sequence>MTLLAELFDLLENEPAPSGNGREQAGIPTPSANVAKVATLAPASNGYRPATGSRQATAAAPAPAATSAPVAPRNAPAQNVAQTEGAPAARRNAWTITRGGRPICTICGAPMTRDEALAEARWRWPDAEIE</sequence>
<evidence type="ECO:0000313" key="2">
    <source>
        <dbReference type="EMBL" id="MFC2971005.1"/>
    </source>
</evidence>
<proteinExistence type="predicted"/>
<dbReference type="Proteomes" id="UP001595457">
    <property type="component" value="Unassembled WGS sequence"/>
</dbReference>
<feature type="compositionally biased region" description="Low complexity" evidence="1">
    <location>
        <begin position="56"/>
        <end position="72"/>
    </location>
</feature>
<feature type="region of interest" description="Disordered" evidence="1">
    <location>
        <begin position="44"/>
        <end position="94"/>
    </location>
</feature>
<reference evidence="3" key="1">
    <citation type="journal article" date="2019" name="Int. J. Syst. Evol. Microbiol.">
        <title>The Global Catalogue of Microorganisms (GCM) 10K type strain sequencing project: providing services to taxonomists for standard genome sequencing and annotation.</title>
        <authorList>
            <consortium name="The Broad Institute Genomics Platform"/>
            <consortium name="The Broad Institute Genome Sequencing Center for Infectious Disease"/>
            <person name="Wu L."/>
            <person name="Ma J."/>
        </authorList>
    </citation>
    <scope>NUCLEOTIDE SEQUENCE [LARGE SCALE GENOMIC DNA]</scope>
    <source>
        <strain evidence="3">KCTC 62195</strain>
    </source>
</reference>
<evidence type="ECO:0000256" key="1">
    <source>
        <dbReference type="SAM" id="MobiDB-lite"/>
    </source>
</evidence>